<dbReference type="SUPFAM" id="SSF47203">
    <property type="entry name" value="Acyl-CoA dehydrogenase C-terminal domain-like"/>
    <property type="match status" value="1"/>
</dbReference>
<dbReference type="RefSeq" id="WP_311674290.1">
    <property type="nucleotide sequence ID" value="NZ_JAVREQ010000015.1"/>
</dbReference>
<sequence length="380" mass="39583">MRYLDRERTTLAKLLPDLDAALEAIPLANLEHRRSPGIRLFCESGGPGLVVPEKHRGRGARALDAVRVQRALGSRSPSLAVATTMHHFSMATLVALAAAGAGGGGLEWLLIEGVAADGRLIASGFAEGRPGRGVLEPTMTAQVTDGGVRLTGVKRPCSLARSMHLLTASVLVPRENGGGDELAVALVPAESEGLQVGPFWSSSFLAGAESDQVTLDGVLVPPELLVRTGSAVGDHLDEVQTAGLVWFELLMTGSYLGAASALVERVLRNDSVPAHERVRLLTETEGAMAAVEGVALKVDSGVVDESVLADALFVRYGVQDTLARVVPRAVELLGGLAFVTSDEVGYLAACTNGLALHPPTRSRMTAPLAAHLADGPLTIA</sequence>
<accession>A0ABU2NUZ0</accession>
<dbReference type="PANTHER" id="PTHR43884:SF20">
    <property type="entry name" value="ACYL-COA DEHYDROGENASE FADE28"/>
    <property type="match status" value="1"/>
</dbReference>
<dbReference type="EMBL" id="JAVREQ010000015">
    <property type="protein sequence ID" value="MDT0380545.1"/>
    <property type="molecule type" value="Genomic_DNA"/>
</dbReference>
<reference evidence="5" key="1">
    <citation type="submission" date="2023-07" db="EMBL/GenBank/DDBJ databases">
        <title>30 novel species of actinomycetes from the DSMZ collection.</title>
        <authorList>
            <person name="Nouioui I."/>
        </authorList>
    </citation>
    <scope>NUCLEOTIDE SEQUENCE [LARGE SCALE GENOMIC DNA]</scope>
    <source>
        <strain evidence="5">DSM 42041</strain>
    </source>
</reference>
<organism evidence="4 5">
    <name type="scientific">Streptomyces hazeniae</name>
    <dbReference type="NCBI Taxonomy" id="3075538"/>
    <lineage>
        <taxon>Bacteria</taxon>
        <taxon>Bacillati</taxon>
        <taxon>Actinomycetota</taxon>
        <taxon>Actinomycetes</taxon>
        <taxon>Kitasatosporales</taxon>
        <taxon>Streptomycetaceae</taxon>
        <taxon>Streptomyces</taxon>
    </lineage>
</organism>
<dbReference type="Proteomes" id="UP001183414">
    <property type="component" value="Unassembled WGS sequence"/>
</dbReference>
<dbReference type="EC" id="1.-.-.-" evidence="4"/>
<dbReference type="SUPFAM" id="SSF56645">
    <property type="entry name" value="Acyl-CoA dehydrogenase NM domain-like"/>
    <property type="match status" value="1"/>
</dbReference>
<keyword evidence="1" id="KW-0285">Flavoprotein</keyword>
<dbReference type="InterPro" id="IPR036250">
    <property type="entry name" value="AcylCo_DH-like_C"/>
</dbReference>
<dbReference type="InterPro" id="IPR046373">
    <property type="entry name" value="Acyl-CoA_Oxase/DH_mid-dom_sf"/>
</dbReference>
<evidence type="ECO:0000313" key="5">
    <source>
        <dbReference type="Proteomes" id="UP001183414"/>
    </source>
</evidence>
<dbReference type="Gene3D" id="2.40.110.10">
    <property type="entry name" value="Butyryl-CoA Dehydrogenase, subunit A, domain 2"/>
    <property type="match status" value="1"/>
</dbReference>
<evidence type="ECO:0000256" key="2">
    <source>
        <dbReference type="ARBA" id="ARBA00022827"/>
    </source>
</evidence>
<dbReference type="PANTHER" id="PTHR43884">
    <property type="entry name" value="ACYL-COA DEHYDROGENASE"/>
    <property type="match status" value="1"/>
</dbReference>
<keyword evidence="3 4" id="KW-0560">Oxidoreductase</keyword>
<evidence type="ECO:0000256" key="3">
    <source>
        <dbReference type="ARBA" id="ARBA00023002"/>
    </source>
</evidence>
<gene>
    <name evidence="4" type="ORF">RM572_17470</name>
</gene>
<dbReference type="GO" id="GO:0016491">
    <property type="term" value="F:oxidoreductase activity"/>
    <property type="evidence" value="ECO:0007669"/>
    <property type="project" value="UniProtKB-KW"/>
</dbReference>
<name>A0ABU2NUZ0_9ACTN</name>
<dbReference type="InterPro" id="IPR037069">
    <property type="entry name" value="AcylCoA_DH/ox_N_sf"/>
</dbReference>
<protein>
    <submittedName>
        <fullName evidence="4">Acyl-CoA dehydrogenase family protein</fullName>
        <ecNumber evidence="4">1.-.-.-</ecNumber>
    </submittedName>
</protein>
<evidence type="ECO:0000313" key="4">
    <source>
        <dbReference type="EMBL" id="MDT0380545.1"/>
    </source>
</evidence>
<keyword evidence="5" id="KW-1185">Reference proteome</keyword>
<proteinExistence type="predicted"/>
<evidence type="ECO:0000256" key="1">
    <source>
        <dbReference type="ARBA" id="ARBA00022630"/>
    </source>
</evidence>
<comment type="caution">
    <text evidence="4">The sequence shown here is derived from an EMBL/GenBank/DDBJ whole genome shotgun (WGS) entry which is preliminary data.</text>
</comment>
<dbReference type="Gene3D" id="1.10.540.10">
    <property type="entry name" value="Acyl-CoA dehydrogenase/oxidase, N-terminal domain"/>
    <property type="match status" value="1"/>
</dbReference>
<dbReference type="InterPro" id="IPR009100">
    <property type="entry name" value="AcylCoA_DH/oxidase_NM_dom_sf"/>
</dbReference>
<keyword evidence="2" id="KW-0274">FAD</keyword>